<evidence type="ECO:0000256" key="1">
    <source>
        <dbReference type="ARBA" id="ARBA00000439"/>
    </source>
</evidence>
<name>A0A1I1WZ36_9BACT</name>
<accession>A0A1I1WZ36</accession>
<evidence type="ECO:0000313" key="11">
    <source>
        <dbReference type="EMBL" id="SFE00367.1"/>
    </source>
</evidence>
<dbReference type="RefSeq" id="WP_010526687.1">
    <property type="nucleotide sequence ID" value="NZ_AFSL01000015.1"/>
</dbReference>
<dbReference type="AlphaFoldDB" id="A0A1I1WZ36"/>
<dbReference type="InParanoid" id="A0A1I1WZ36"/>
<evidence type="ECO:0000256" key="5">
    <source>
        <dbReference type="ARBA" id="ARBA00022676"/>
    </source>
</evidence>
<dbReference type="NCBIfam" id="NF011080">
    <property type="entry name" value="PRK14508.1-3"/>
    <property type="match status" value="1"/>
</dbReference>
<keyword evidence="12" id="KW-1185">Reference proteome</keyword>
<evidence type="ECO:0000256" key="9">
    <source>
        <dbReference type="ARBA" id="ARBA00031501"/>
    </source>
</evidence>
<evidence type="ECO:0000256" key="8">
    <source>
        <dbReference type="ARBA" id="ARBA00031423"/>
    </source>
</evidence>
<comment type="similarity">
    <text evidence="2 10">Belongs to the disproportionating enzyme family.</text>
</comment>
<dbReference type="GO" id="GO:0004134">
    <property type="term" value="F:4-alpha-glucanotransferase activity"/>
    <property type="evidence" value="ECO:0007669"/>
    <property type="project" value="UniProtKB-EC"/>
</dbReference>
<evidence type="ECO:0000256" key="10">
    <source>
        <dbReference type="RuleBase" id="RU361207"/>
    </source>
</evidence>
<dbReference type="Gene3D" id="3.20.20.80">
    <property type="entry name" value="Glycosidases"/>
    <property type="match status" value="1"/>
</dbReference>
<gene>
    <name evidence="11" type="ORF">SAMN05444380_10583</name>
</gene>
<evidence type="ECO:0000256" key="2">
    <source>
        <dbReference type="ARBA" id="ARBA00005684"/>
    </source>
</evidence>
<organism evidence="11 12">
    <name type="scientific">Thermophagus xiamenensis</name>
    <dbReference type="NCBI Taxonomy" id="385682"/>
    <lineage>
        <taxon>Bacteria</taxon>
        <taxon>Pseudomonadati</taxon>
        <taxon>Bacteroidota</taxon>
        <taxon>Bacteroidia</taxon>
        <taxon>Marinilabiliales</taxon>
        <taxon>Marinilabiliaceae</taxon>
        <taxon>Thermophagus</taxon>
    </lineage>
</organism>
<evidence type="ECO:0000256" key="7">
    <source>
        <dbReference type="ARBA" id="ARBA00023277"/>
    </source>
</evidence>
<keyword evidence="7 10" id="KW-0119">Carbohydrate metabolism</keyword>
<dbReference type="GO" id="GO:0005975">
    <property type="term" value="P:carbohydrate metabolic process"/>
    <property type="evidence" value="ECO:0007669"/>
    <property type="project" value="InterPro"/>
</dbReference>
<evidence type="ECO:0000256" key="6">
    <source>
        <dbReference type="ARBA" id="ARBA00022679"/>
    </source>
</evidence>
<dbReference type="NCBIfam" id="TIGR00217">
    <property type="entry name" value="malQ"/>
    <property type="match status" value="1"/>
</dbReference>
<reference evidence="11 12" key="1">
    <citation type="submission" date="2016-10" db="EMBL/GenBank/DDBJ databases">
        <authorList>
            <person name="de Groot N.N."/>
        </authorList>
    </citation>
    <scope>NUCLEOTIDE SEQUENCE [LARGE SCALE GENOMIC DNA]</scope>
    <source>
        <strain evidence="11 12">DSM 19012</strain>
    </source>
</reference>
<evidence type="ECO:0000256" key="4">
    <source>
        <dbReference type="ARBA" id="ARBA00020295"/>
    </source>
</evidence>
<keyword evidence="5 10" id="KW-0328">Glycosyltransferase</keyword>
<keyword evidence="6 10" id="KW-0808">Transferase</keyword>
<evidence type="ECO:0000256" key="3">
    <source>
        <dbReference type="ARBA" id="ARBA00012560"/>
    </source>
</evidence>
<dbReference type="InterPro" id="IPR017853">
    <property type="entry name" value="GH"/>
</dbReference>
<dbReference type="Pfam" id="PF02446">
    <property type="entry name" value="Glyco_hydro_77"/>
    <property type="match status" value="1"/>
</dbReference>
<dbReference type="EC" id="2.4.1.25" evidence="3 10"/>
<sequence>MKKNVNTKSSFNAVPDETKETLVYSKLSLPRKAGILLHITSLPGKYFSGDFGQEAIEFIDFLYNSGHSVWQVLPFTPTSALTKWSPYSSESVFAGNILFISPEKLAEKYRIDAQELKSFKSKPSNRAHFSKALNCRIKLTFKAYQTFLNTQNSIEHTEFEKFCLKENYWLNDYALFVLLKQRFNNSPWFHWPEEFKNRHSATLATFASENHDALMLEKFRQYLFATQWQELKNYAHQLNIEIIGDIPIYCSYNSADVWAHPHLFKLDSDKSMQVIAGVPPDYFSKSGQLWNMPTYQWLNHEKENFNWWVNRIQKNLEWFDKVRLDHFRGFASAWEVPAKASTAEKGQWVKGPGETFLSLLQKKFPDMPFIAEDLGDIDDNVYQLRDKFNLPGMEVLQFAFGKDMPDSPHIPHNHKPKNVVYTGTHDNNTIKGWYKYEINKSTKKRIQRYIGCPVNNKNIHQLFVRMAWASPSQLSIVPVQDILGKGIKSRINNPGTKKNNWTWRLKSLKNLNILAVEIKKAFNAYGRSRN</sequence>
<evidence type="ECO:0000313" key="12">
    <source>
        <dbReference type="Proteomes" id="UP000181976"/>
    </source>
</evidence>
<dbReference type="PANTHER" id="PTHR32438">
    <property type="entry name" value="4-ALPHA-GLUCANOTRANSFERASE DPE1, CHLOROPLASTIC/AMYLOPLASTIC"/>
    <property type="match status" value="1"/>
</dbReference>
<proteinExistence type="inferred from homology"/>
<dbReference type="eggNOG" id="COG1640">
    <property type="taxonomic scope" value="Bacteria"/>
</dbReference>
<dbReference type="PANTHER" id="PTHR32438:SF5">
    <property type="entry name" value="4-ALPHA-GLUCANOTRANSFERASE DPE1, CHLOROPLASTIC_AMYLOPLASTIC"/>
    <property type="match status" value="1"/>
</dbReference>
<dbReference type="STRING" id="385682.SAMN05444380_10583"/>
<dbReference type="Proteomes" id="UP000181976">
    <property type="component" value="Unassembled WGS sequence"/>
</dbReference>
<protein>
    <recommendedName>
        <fullName evidence="4 10">4-alpha-glucanotransferase</fullName>
        <ecNumber evidence="3 10">2.4.1.25</ecNumber>
    </recommendedName>
    <alternativeName>
        <fullName evidence="8 10">Amylomaltase</fullName>
    </alternativeName>
    <alternativeName>
        <fullName evidence="9 10">Disproportionating enzyme</fullName>
    </alternativeName>
</protein>
<dbReference type="EMBL" id="FONA01000005">
    <property type="protein sequence ID" value="SFE00367.1"/>
    <property type="molecule type" value="Genomic_DNA"/>
</dbReference>
<dbReference type="InterPro" id="IPR003385">
    <property type="entry name" value="Glyco_hydro_77"/>
</dbReference>
<comment type="catalytic activity">
    <reaction evidence="1 10">
        <text>Transfers a segment of a (1-&gt;4)-alpha-D-glucan to a new position in an acceptor, which may be glucose or a (1-&gt;4)-alpha-D-glucan.</text>
        <dbReference type="EC" id="2.4.1.25"/>
    </reaction>
</comment>
<dbReference type="SUPFAM" id="SSF51445">
    <property type="entry name" value="(Trans)glycosidases"/>
    <property type="match status" value="1"/>
</dbReference>